<dbReference type="Proteomes" id="UP000053424">
    <property type="component" value="Unassembled WGS sequence"/>
</dbReference>
<gene>
    <name evidence="2" type="ORF">M413DRAFT_192538</name>
</gene>
<reference evidence="2 3" key="1">
    <citation type="submission" date="2014-04" db="EMBL/GenBank/DDBJ databases">
        <authorList>
            <consortium name="DOE Joint Genome Institute"/>
            <person name="Kuo A."/>
            <person name="Gay G."/>
            <person name="Dore J."/>
            <person name="Kohler A."/>
            <person name="Nagy L.G."/>
            <person name="Floudas D."/>
            <person name="Copeland A."/>
            <person name="Barry K.W."/>
            <person name="Cichocki N."/>
            <person name="Veneault-Fourrey C."/>
            <person name="LaButti K."/>
            <person name="Lindquist E.A."/>
            <person name="Lipzen A."/>
            <person name="Lundell T."/>
            <person name="Morin E."/>
            <person name="Murat C."/>
            <person name="Sun H."/>
            <person name="Tunlid A."/>
            <person name="Henrissat B."/>
            <person name="Grigoriev I.V."/>
            <person name="Hibbett D.S."/>
            <person name="Martin F."/>
            <person name="Nordberg H.P."/>
            <person name="Cantor M.N."/>
            <person name="Hua S.X."/>
        </authorList>
    </citation>
    <scope>NUCLEOTIDE SEQUENCE [LARGE SCALE GENOMIC DNA]</scope>
    <source>
        <strain evidence="3">h7</strain>
    </source>
</reference>
<evidence type="ECO:0000256" key="1">
    <source>
        <dbReference type="SAM" id="MobiDB-lite"/>
    </source>
</evidence>
<feature type="region of interest" description="Disordered" evidence="1">
    <location>
        <begin position="192"/>
        <end position="224"/>
    </location>
</feature>
<organism evidence="2 3">
    <name type="scientific">Hebeloma cylindrosporum</name>
    <dbReference type="NCBI Taxonomy" id="76867"/>
    <lineage>
        <taxon>Eukaryota</taxon>
        <taxon>Fungi</taxon>
        <taxon>Dikarya</taxon>
        <taxon>Basidiomycota</taxon>
        <taxon>Agaricomycotina</taxon>
        <taxon>Agaricomycetes</taxon>
        <taxon>Agaricomycetidae</taxon>
        <taxon>Agaricales</taxon>
        <taxon>Agaricineae</taxon>
        <taxon>Hymenogastraceae</taxon>
        <taxon>Hebeloma</taxon>
    </lineage>
</organism>
<feature type="compositionally biased region" description="Low complexity" evidence="1">
    <location>
        <begin position="121"/>
        <end position="138"/>
    </location>
</feature>
<proteinExistence type="predicted"/>
<dbReference type="AlphaFoldDB" id="A0A0C3C5H9"/>
<dbReference type="EMBL" id="KN831785">
    <property type="protein sequence ID" value="KIM39519.1"/>
    <property type="molecule type" value="Genomic_DNA"/>
</dbReference>
<dbReference type="HOGENOM" id="CLU_737799_0_0_1"/>
<feature type="compositionally biased region" description="Basic and acidic residues" evidence="1">
    <location>
        <begin position="336"/>
        <end position="345"/>
    </location>
</feature>
<feature type="compositionally biased region" description="Low complexity" evidence="1">
    <location>
        <begin position="146"/>
        <end position="168"/>
    </location>
</feature>
<feature type="compositionally biased region" description="Polar residues" evidence="1">
    <location>
        <begin position="93"/>
        <end position="114"/>
    </location>
</feature>
<evidence type="ECO:0000313" key="3">
    <source>
        <dbReference type="Proteomes" id="UP000053424"/>
    </source>
</evidence>
<keyword evidence="3" id="KW-1185">Reference proteome</keyword>
<protein>
    <submittedName>
        <fullName evidence="2">Uncharacterized protein</fullName>
    </submittedName>
</protein>
<evidence type="ECO:0000313" key="2">
    <source>
        <dbReference type="EMBL" id="KIM39519.1"/>
    </source>
</evidence>
<name>A0A0C3C5H9_HEBCY</name>
<reference evidence="3" key="2">
    <citation type="submission" date="2015-01" db="EMBL/GenBank/DDBJ databases">
        <title>Evolutionary Origins and Diversification of the Mycorrhizal Mutualists.</title>
        <authorList>
            <consortium name="DOE Joint Genome Institute"/>
            <consortium name="Mycorrhizal Genomics Consortium"/>
            <person name="Kohler A."/>
            <person name="Kuo A."/>
            <person name="Nagy L.G."/>
            <person name="Floudas D."/>
            <person name="Copeland A."/>
            <person name="Barry K.W."/>
            <person name="Cichocki N."/>
            <person name="Veneault-Fourrey C."/>
            <person name="LaButti K."/>
            <person name="Lindquist E.A."/>
            <person name="Lipzen A."/>
            <person name="Lundell T."/>
            <person name="Morin E."/>
            <person name="Murat C."/>
            <person name="Riley R."/>
            <person name="Ohm R."/>
            <person name="Sun H."/>
            <person name="Tunlid A."/>
            <person name="Henrissat B."/>
            <person name="Grigoriev I.V."/>
            <person name="Hibbett D.S."/>
            <person name="Martin F."/>
        </authorList>
    </citation>
    <scope>NUCLEOTIDE SEQUENCE [LARGE SCALE GENOMIC DNA]</scope>
    <source>
        <strain evidence="3">h7</strain>
    </source>
</reference>
<feature type="region of interest" description="Disordered" evidence="1">
    <location>
        <begin position="318"/>
        <end position="345"/>
    </location>
</feature>
<feature type="region of interest" description="Disordered" evidence="1">
    <location>
        <begin position="79"/>
        <end position="168"/>
    </location>
</feature>
<feature type="compositionally biased region" description="Polar residues" evidence="1">
    <location>
        <begin position="318"/>
        <end position="331"/>
    </location>
</feature>
<sequence>MSQTALHNTNTNMNNPLNSYSSFFSSGLLAPHTPRLLHRRDTVNSSDFSDYDADDSFSPSSPDDSMMDVDMSEFVASTLRNPHRQNESERRSATPTLSKEQEGQTTPMQQSPQSMKGGVATSSSASSSTTTTTTTTQPRLRRRRSSLTQATSPMNAIRSPARSAAAAARSRSGSLSLAGAVDAMGAGTYAGRMRSGSCSDSVSNSLAASTSSSSSSGSSALGGASLKVLPPSAFRIRRGARRNYTAPMPALRAPPPTAPLPALPLPLVGIPQQPEPQQQLRPSKLNLNLSMTATSTTATAAAGSLAAPLKSPGLLQSSARARGLSVSSSKLGGNENRIDEEMKEN</sequence>
<feature type="compositionally biased region" description="Low complexity" evidence="1">
    <location>
        <begin position="197"/>
        <end position="224"/>
    </location>
</feature>
<dbReference type="OrthoDB" id="3062963at2759"/>
<accession>A0A0C3C5H9</accession>
<feature type="region of interest" description="Disordered" evidence="1">
    <location>
        <begin position="45"/>
        <end position="67"/>
    </location>
</feature>